<evidence type="ECO:0000256" key="6">
    <source>
        <dbReference type="SAM" id="MobiDB-lite"/>
    </source>
</evidence>
<dbReference type="InterPro" id="IPR016024">
    <property type="entry name" value="ARM-type_fold"/>
</dbReference>
<dbReference type="RefSeq" id="XP_013775792.1">
    <property type="nucleotide sequence ID" value="XM_013920338.2"/>
</dbReference>
<evidence type="ECO:0000256" key="5">
    <source>
        <dbReference type="ARBA" id="ARBA00023242"/>
    </source>
</evidence>
<dbReference type="SMART" id="SM00544">
    <property type="entry name" value="MA3"/>
    <property type="match status" value="2"/>
</dbReference>
<protein>
    <submittedName>
        <fullName evidence="9">Programmed cell death protein 4-like isoform X1</fullName>
    </submittedName>
</protein>
<name>A0ABM1B6H5_LIMPO</name>
<evidence type="ECO:0000256" key="1">
    <source>
        <dbReference type="ARBA" id="ARBA00004496"/>
    </source>
</evidence>
<sequence>MAGKKAGVLVNVDTKEQQNVIENGMDNTNALHSAFENGMKFKFSEQSKLLPVSIKNNLASQDNISSENRVKHKAKRPSKILNLNNDISCNIEQFLEEQIENRDIKCPPKLSKNSRRSRAGFGRGLPKKGGGGGKGTWGKPGSELIVEEDDIDKDVHDPNYDSDTQDNCEFESILPKLTTEEFERVVDTVIKEYFENGDTNEVAMTMKEVNLAGLQPALIEKMIIMAMERKPSHREMTSVLLSDLYGHVFTEEDFEQGFNSLLKSMTDLVLDTPSAPVMIGNFIARAVADDCIPPSFVEGYRGNVDCQYIRSALEHADNLLSMKHGLVRLDNVWGVGGGMRPVRYLINKIQLLLKEYMSSGDINEATRCLIELEVPHFHHEFVYEAVLMVLEDIHDLLSPFICKLLKALATSVIVTPDQMRRGFQRVYEEMADISIDIPHAYNILEKFVTECHAAGFLPEELIRNIPSRGRKRFVSEGDGGCVKSNGY</sequence>
<feature type="domain" description="MI" evidence="7">
    <location>
        <begin position="344"/>
        <end position="467"/>
    </location>
</feature>
<evidence type="ECO:0000256" key="4">
    <source>
        <dbReference type="ARBA" id="ARBA00022737"/>
    </source>
</evidence>
<keyword evidence="5" id="KW-0539">Nucleus</keyword>
<comment type="similarity">
    <text evidence="2">Belongs to the PDCD4 family.</text>
</comment>
<feature type="domain" description="MI" evidence="7">
    <location>
        <begin position="181"/>
        <end position="302"/>
    </location>
</feature>
<dbReference type="PANTHER" id="PTHR12626">
    <property type="entry name" value="PROGRAMMED CELL DEATH 4"/>
    <property type="match status" value="1"/>
</dbReference>
<accession>A0ABM1B6H5</accession>
<proteinExistence type="inferred from homology"/>
<keyword evidence="8" id="KW-1185">Reference proteome</keyword>
<keyword evidence="4" id="KW-0677">Repeat</keyword>
<organism evidence="8 9">
    <name type="scientific">Limulus polyphemus</name>
    <name type="common">Atlantic horseshoe crab</name>
    <dbReference type="NCBI Taxonomy" id="6850"/>
    <lineage>
        <taxon>Eukaryota</taxon>
        <taxon>Metazoa</taxon>
        <taxon>Ecdysozoa</taxon>
        <taxon>Arthropoda</taxon>
        <taxon>Chelicerata</taxon>
        <taxon>Merostomata</taxon>
        <taxon>Xiphosura</taxon>
        <taxon>Limulidae</taxon>
        <taxon>Limulus</taxon>
    </lineage>
</organism>
<evidence type="ECO:0000256" key="3">
    <source>
        <dbReference type="ARBA" id="ARBA00022490"/>
    </source>
</evidence>
<dbReference type="GeneID" id="106460617"/>
<comment type="subcellular location">
    <subcellularLocation>
        <location evidence="1">Cytoplasm</location>
    </subcellularLocation>
</comment>
<dbReference type="InterPro" id="IPR003891">
    <property type="entry name" value="Initiation_fac_eIF4g_MI"/>
</dbReference>
<dbReference type="PANTHER" id="PTHR12626:SF0">
    <property type="entry name" value="PROGRAMMED CELL DEATH PROTEIN 4"/>
    <property type="match status" value="1"/>
</dbReference>
<evidence type="ECO:0000313" key="8">
    <source>
        <dbReference type="Proteomes" id="UP000694941"/>
    </source>
</evidence>
<dbReference type="InterPro" id="IPR039778">
    <property type="entry name" value="PDCD4"/>
</dbReference>
<dbReference type="PROSITE" id="PS51366">
    <property type="entry name" value="MI"/>
    <property type="match status" value="2"/>
</dbReference>
<evidence type="ECO:0000256" key="2">
    <source>
        <dbReference type="ARBA" id="ARBA00005497"/>
    </source>
</evidence>
<feature type="region of interest" description="Disordered" evidence="6">
    <location>
        <begin position="106"/>
        <end position="140"/>
    </location>
</feature>
<dbReference type="Gene3D" id="1.25.40.180">
    <property type="match status" value="2"/>
</dbReference>
<gene>
    <name evidence="9" type="primary">LOC106460617</name>
</gene>
<evidence type="ECO:0000259" key="7">
    <source>
        <dbReference type="PROSITE" id="PS51366"/>
    </source>
</evidence>
<dbReference type="Pfam" id="PF02847">
    <property type="entry name" value="MA3"/>
    <property type="match status" value="2"/>
</dbReference>
<dbReference type="Proteomes" id="UP000694941">
    <property type="component" value="Unplaced"/>
</dbReference>
<keyword evidence="3" id="KW-0963">Cytoplasm</keyword>
<evidence type="ECO:0000313" key="9">
    <source>
        <dbReference type="RefSeq" id="XP_013775792.1"/>
    </source>
</evidence>
<dbReference type="SUPFAM" id="SSF48371">
    <property type="entry name" value="ARM repeat"/>
    <property type="match status" value="2"/>
</dbReference>
<reference evidence="9" key="1">
    <citation type="submission" date="2025-08" db="UniProtKB">
        <authorList>
            <consortium name="RefSeq"/>
        </authorList>
    </citation>
    <scope>IDENTIFICATION</scope>
    <source>
        <tissue evidence="9">Muscle</tissue>
    </source>
</reference>
<feature type="compositionally biased region" description="Gly residues" evidence="6">
    <location>
        <begin position="121"/>
        <end position="138"/>
    </location>
</feature>